<dbReference type="FunFam" id="1.20.58.60:FF:000011">
    <property type="entry name" value="Spectrin beta chain"/>
    <property type="match status" value="1"/>
</dbReference>
<dbReference type="CDD" id="cd10571">
    <property type="entry name" value="PH_beta_spectrin"/>
    <property type="match status" value="1"/>
</dbReference>
<evidence type="ECO:0000256" key="6">
    <source>
        <dbReference type="ARBA" id="ARBA00023203"/>
    </source>
</evidence>
<name>A0AAD9CQH5_DISEL</name>
<dbReference type="Gene3D" id="1.20.58.60">
    <property type="match status" value="5"/>
</dbReference>
<gene>
    <name evidence="11" type="ORF">KUDE01_012463</name>
</gene>
<dbReference type="FunFam" id="1.20.58.60:FF:000019">
    <property type="entry name" value="Spectrin beta chain"/>
    <property type="match status" value="1"/>
</dbReference>
<keyword evidence="4" id="KW-0963">Cytoplasm</keyword>
<keyword evidence="7" id="KW-0206">Cytoskeleton</keyword>
<keyword evidence="3" id="KW-0117">Actin capping</keyword>
<feature type="region of interest" description="Disordered" evidence="9">
    <location>
        <begin position="854"/>
        <end position="964"/>
    </location>
</feature>
<feature type="compositionally biased region" description="Basic and acidic residues" evidence="9">
    <location>
        <begin position="1113"/>
        <end position="1124"/>
    </location>
</feature>
<feature type="region of interest" description="Disordered" evidence="9">
    <location>
        <begin position="1076"/>
        <end position="1131"/>
    </location>
</feature>
<dbReference type="PROSITE" id="PS50003">
    <property type="entry name" value="PH_DOMAIN"/>
    <property type="match status" value="1"/>
</dbReference>
<dbReference type="SMART" id="SM00233">
    <property type="entry name" value="PH"/>
    <property type="match status" value="1"/>
</dbReference>
<dbReference type="GO" id="GO:0005856">
    <property type="term" value="C:cytoskeleton"/>
    <property type="evidence" value="ECO:0007669"/>
    <property type="project" value="UniProtKB-SubCell"/>
</dbReference>
<comment type="subcellular location">
    <subcellularLocation>
        <location evidence="1">Cytoplasm</location>
        <location evidence="1">Cytoskeleton</location>
    </subcellularLocation>
</comment>
<dbReference type="GO" id="GO:0003779">
    <property type="term" value="F:actin binding"/>
    <property type="evidence" value="ECO:0007669"/>
    <property type="project" value="UniProtKB-KW"/>
</dbReference>
<dbReference type="FunFam" id="1.20.58.60:FF:000158">
    <property type="entry name" value="Spectrin beta chain"/>
    <property type="match status" value="1"/>
</dbReference>
<dbReference type="SMART" id="SM00150">
    <property type="entry name" value="SPEC"/>
    <property type="match status" value="8"/>
</dbReference>
<dbReference type="SUPFAM" id="SSF46966">
    <property type="entry name" value="Spectrin repeat"/>
    <property type="match status" value="6"/>
</dbReference>
<evidence type="ECO:0000256" key="5">
    <source>
        <dbReference type="ARBA" id="ARBA00022737"/>
    </source>
</evidence>
<dbReference type="PANTHER" id="PTHR11915">
    <property type="entry name" value="SPECTRIN/FILAMIN RELATED CYTOSKELETAL PROTEIN"/>
    <property type="match status" value="1"/>
</dbReference>
<keyword evidence="12" id="KW-1185">Reference proteome</keyword>
<dbReference type="Pfam" id="PF00435">
    <property type="entry name" value="Spectrin"/>
    <property type="match status" value="8"/>
</dbReference>
<proteinExistence type="inferred from homology"/>
<protein>
    <submittedName>
        <fullName evidence="11">Spectrin beta chain non-erythrocytic 1</fullName>
    </submittedName>
</protein>
<dbReference type="InterPro" id="IPR011993">
    <property type="entry name" value="PH-like_dom_sf"/>
</dbReference>
<dbReference type="FunFam" id="2.30.29.30:FF:000024">
    <property type="entry name" value="Spectrin beta chain"/>
    <property type="match status" value="1"/>
</dbReference>
<evidence type="ECO:0000259" key="10">
    <source>
        <dbReference type="PROSITE" id="PS50003"/>
    </source>
</evidence>
<evidence type="ECO:0000256" key="9">
    <source>
        <dbReference type="SAM" id="MobiDB-lite"/>
    </source>
</evidence>
<keyword evidence="5" id="KW-0677">Repeat</keyword>
<dbReference type="AlphaFoldDB" id="A0AAD9CQH5"/>
<comment type="caution">
    <text evidence="11">The sequence shown here is derived from an EMBL/GenBank/DDBJ whole genome shotgun (WGS) entry which is preliminary data.</text>
</comment>
<dbReference type="GO" id="GO:0016020">
    <property type="term" value="C:membrane"/>
    <property type="evidence" value="ECO:0007669"/>
    <property type="project" value="UniProtKB-ARBA"/>
</dbReference>
<dbReference type="InterPro" id="IPR002017">
    <property type="entry name" value="Spectrin_repeat"/>
</dbReference>
<dbReference type="Pfam" id="PF15410">
    <property type="entry name" value="PH_9"/>
    <property type="match status" value="1"/>
</dbReference>
<dbReference type="InterPro" id="IPR018159">
    <property type="entry name" value="Spectrin/alpha-actinin"/>
</dbReference>
<reference evidence="11" key="1">
    <citation type="submission" date="2023-04" db="EMBL/GenBank/DDBJ databases">
        <title>Chromosome-level genome of Chaenocephalus aceratus.</title>
        <authorList>
            <person name="Park H."/>
        </authorList>
    </citation>
    <scope>NUCLEOTIDE SEQUENCE</scope>
    <source>
        <strain evidence="11">DE</strain>
        <tissue evidence="11">Muscle</tissue>
    </source>
</reference>
<dbReference type="InterPro" id="IPR001849">
    <property type="entry name" value="PH_domain"/>
</dbReference>
<dbReference type="GO" id="GO:0005737">
    <property type="term" value="C:cytoplasm"/>
    <property type="evidence" value="ECO:0007669"/>
    <property type="project" value="UniProtKB-ARBA"/>
</dbReference>
<dbReference type="InterPro" id="IPR041681">
    <property type="entry name" value="PH_9"/>
</dbReference>
<feature type="compositionally biased region" description="Low complexity" evidence="9">
    <location>
        <begin position="1076"/>
        <end position="1086"/>
    </location>
</feature>
<dbReference type="Gene3D" id="2.30.29.30">
    <property type="entry name" value="Pleckstrin-homology domain (PH domain)/Phosphotyrosine-binding domain (PTB)"/>
    <property type="match status" value="1"/>
</dbReference>
<evidence type="ECO:0000256" key="7">
    <source>
        <dbReference type="ARBA" id="ARBA00023212"/>
    </source>
</evidence>
<evidence type="ECO:0000256" key="8">
    <source>
        <dbReference type="SAM" id="Coils"/>
    </source>
</evidence>
<feature type="coiled-coil region" evidence="8">
    <location>
        <begin position="617"/>
        <end position="674"/>
    </location>
</feature>
<dbReference type="GO" id="GO:0005543">
    <property type="term" value="F:phospholipid binding"/>
    <property type="evidence" value="ECO:0007669"/>
    <property type="project" value="InterPro"/>
</dbReference>
<keyword evidence="6" id="KW-0009">Actin-binding</keyword>
<dbReference type="EMBL" id="JASDAP010000003">
    <property type="protein sequence ID" value="KAK1905281.1"/>
    <property type="molecule type" value="Genomic_DNA"/>
</dbReference>
<organism evidence="11 12">
    <name type="scientific">Dissostichus eleginoides</name>
    <name type="common">Patagonian toothfish</name>
    <name type="synonym">Dissostichus amissus</name>
    <dbReference type="NCBI Taxonomy" id="100907"/>
    <lineage>
        <taxon>Eukaryota</taxon>
        <taxon>Metazoa</taxon>
        <taxon>Chordata</taxon>
        <taxon>Craniata</taxon>
        <taxon>Vertebrata</taxon>
        <taxon>Euteleostomi</taxon>
        <taxon>Actinopterygii</taxon>
        <taxon>Neopterygii</taxon>
        <taxon>Teleostei</taxon>
        <taxon>Neoteleostei</taxon>
        <taxon>Acanthomorphata</taxon>
        <taxon>Eupercaria</taxon>
        <taxon>Perciformes</taxon>
        <taxon>Notothenioidei</taxon>
        <taxon>Nototheniidae</taxon>
        <taxon>Dissostichus</taxon>
    </lineage>
</organism>
<comment type="similarity">
    <text evidence="2">Belongs to the spectrin family.</text>
</comment>
<dbReference type="PRINTS" id="PR00683">
    <property type="entry name" value="SPECTRINPH"/>
</dbReference>
<evidence type="ECO:0000256" key="3">
    <source>
        <dbReference type="ARBA" id="ARBA00022467"/>
    </source>
</evidence>
<dbReference type="FunFam" id="1.20.58.60:FF:000033">
    <property type="entry name" value="Spectrin beta chain"/>
    <property type="match status" value="1"/>
</dbReference>
<dbReference type="Proteomes" id="UP001228049">
    <property type="component" value="Unassembled WGS sequence"/>
</dbReference>
<dbReference type="CDD" id="cd00176">
    <property type="entry name" value="SPEC"/>
    <property type="match status" value="5"/>
</dbReference>
<evidence type="ECO:0000256" key="4">
    <source>
        <dbReference type="ARBA" id="ARBA00022490"/>
    </source>
</evidence>
<evidence type="ECO:0000313" key="12">
    <source>
        <dbReference type="Proteomes" id="UP001228049"/>
    </source>
</evidence>
<sequence>MDTGRRLVADGNINAERIQEKVDSIDDRHKKNRAAASELLARLKDNRDLQRFLQDCQEKMLTAQDMSYDEARNLHSKWLKHQAFMAELQSNKEWLDKIDKDGKALMAEKPETGAMVQEKLASLVKMWEDLESTTQTKAKCLFDANKAELFTQSCADLDKWLAGMDGQLHSDDYGKDLTSVNILLKKQQILESQVEVRQKEVGELQHQSQALSQEGKGSEEVDGQRISVETKLQALQAPLQQRRENLMSSREIHQFNRDVEDEILWVEERMPLATSTDHGNNLQTVQLLIKKNQTLQKEIQGHQPRFDDIFERSQHALRGGSPTAQQIQQRLAELQALWEQIQKETEKRHTRLSEAHEAQQYYFDAAEAEAWMSEQELYMMSEEKAKDEQSSVAMLKKHQILEQAVEDYAETVHQLSGTSRGLVAAEHPDSERIGMRQSQVDKLYAGLKDLSEERRGKLDERLRLFQLNREVDDLEQWIAEREVVAGSHELGQDYEHVTMLQERFREFARDTGNIGQERVDTVNRQADDLINTGHGDAATIAEWKDGLNEAWADLLELIDTRTQILAASFELHKFYHDAKEILHRILDKHKKLPEELGRDQNTVETLQRMHTTFEHDIQALGTQVRQLQEDAVRLQSAYAGDKADDIQKREGEVLEAWKHLLEAAEGRRAKLVETGDKFRFFSMVRDLMLWMEDTIRLIEAQEKPRDVSSVELLMNNHQGIKAEIDTRNDSFTSCIELGKALLARKHYAAEEIKEKLLQLTDKRKDMIDKWEDRWEWLRLVLEVHQFSRDAGVAEAWLLGQDPYLCSREIGLNVDEVEKLIKRHEAFEKSAATWEERFSALERLTTMELLEVRRMQEEEEKRRQSPLTEAQPGDAQIREGEPVSQNGLPPDQESPRVSYRSPAYQQYSSTLQSRRATNDGTAEGGEVVNGVSEPSPTGSPGGARKGKSSQAATLPAKTQQDAPPSQLEAFLHRKHEWEGHNKKASSRSWHNVYCVINQQEMGFYKDQKSAAQGIPYHSEIPVTLKEAACEVALDYKKKKHVFKLKITDGNEYLFQAKDEEEMSTWISAIASAMTVESSEVTPSSTSTPAPPARAQTLPASVATVTAATTAESSPGKREKDKEKRFSLFSKKK</sequence>
<dbReference type="FunFam" id="1.20.58.60:FF:000018">
    <property type="entry name" value="Spectrin beta chain"/>
    <property type="match status" value="1"/>
</dbReference>
<evidence type="ECO:0000313" key="11">
    <source>
        <dbReference type="EMBL" id="KAK1905281.1"/>
    </source>
</evidence>
<dbReference type="InterPro" id="IPR001605">
    <property type="entry name" value="PH_dom-spectrin-type"/>
</dbReference>
<evidence type="ECO:0000256" key="2">
    <source>
        <dbReference type="ARBA" id="ARBA00006826"/>
    </source>
</evidence>
<dbReference type="GO" id="GO:0051693">
    <property type="term" value="P:actin filament capping"/>
    <property type="evidence" value="ECO:0007669"/>
    <property type="project" value="UniProtKB-KW"/>
</dbReference>
<evidence type="ECO:0000256" key="1">
    <source>
        <dbReference type="ARBA" id="ARBA00004245"/>
    </source>
</evidence>
<feature type="domain" description="PH" evidence="10">
    <location>
        <begin position="963"/>
        <end position="1073"/>
    </location>
</feature>
<dbReference type="SUPFAM" id="SSF50729">
    <property type="entry name" value="PH domain-like"/>
    <property type="match status" value="1"/>
</dbReference>
<feature type="compositionally biased region" description="Polar residues" evidence="9">
    <location>
        <begin position="902"/>
        <end position="919"/>
    </location>
</feature>
<feature type="compositionally biased region" description="Low complexity" evidence="9">
    <location>
        <begin position="1100"/>
        <end position="1109"/>
    </location>
</feature>
<feature type="compositionally biased region" description="Polar residues" evidence="9">
    <location>
        <begin position="947"/>
        <end position="962"/>
    </location>
</feature>
<keyword evidence="8" id="KW-0175">Coiled coil</keyword>
<accession>A0AAD9CQH5</accession>